<dbReference type="GO" id="GO:0016491">
    <property type="term" value="F:oxidoreductase activity"/>
    <property type="evidence" value="ECO:0007669"/>
    <property type="project" value="UniProtKB-KW"/>
</dbReference>
<sequence length="299" mass="32471">MNYDCIIIGGGIAGLQCAIQLGRYMHQVLVIDAADGRSAICQSYHNILGYPDGVSGIHLREVGRHQAEKVGVHFLQEKAESARKIKGEFQIEASDGKSYTAARVVLATGVMDRIPPFPNLYPCLGISVYVCPDCDGYEVKGNKVIVIGSGRTGSGMAKTLSYWTSDLVYINHGQEPLKESDMDKLRELNVEYHAVPIKEVLASGSQLQGFVLENGETIKGTQAFIAFGGNEVKSELAHQLGVEMLENKHILADPRTKLTNVHGVWAAGDIGVHSEQVTIAMGEGSQAAIWIHKDILSKR</sequence>
<protein>
    <submittedName>
        <fullName evidence="6">Thioredoxin reductase</fullName>
    </submittedName>
</protein>
<proteinExistence type="predicted"/>
<dbReference type="PRINTS" id="PR00469">
    <property type="entry name" value="PNDRDTASEII"/>
</dbReference>
<name>A0A7X0HRB0_9BACI</name>
<keyword evidence="7" id="KW-1185">Reference proteome</keyword>
<evidence type="ECO:0000313" key="6">
    <source>
        <dbReference type="EMBL" id="MBB6445500.1"/>
    </source>
</evidence>
<gene>
    <name evidence="6" type="ORF">HNR53_002119</name>
</gene>
<dbReference type="AlphaFoldDB" id="A0A7X0HRB0"/>
<keyword evidence="4" id="KW-0560">Oxidoreductase</keyword>
<dbReference type="InterPro" id="IPR050097">
    <property type="entry name" value="Ferredoxin-NADP_redctase_2"/>
</dbReference>
<dbReference type="Proteomes" id="UP000531594">
    <property type="component" value="Unassembled WGS sequence"/>
</dbReference>
<evidence type="ECO:0000256" key="3">
    <source>
        <dbReference type="ARBA" id="ARBA00022630"/>
    </source>
</evidence>
<dbReference type="Pfam" id="PF07992">
    <property type="entry name" value="Pyr_redox_2"/>
    <property type="match status" value="1"/>
</dbReference>
<dbReference type="SUPFAM" id="SSF51905">
    <property type="entry name" value="FAD/NAD(P)-binding domain"/>
    <property type="match status" value="1"/>
</dbReference>
<comment type="subunit">
    <text evidence="2">Homodimer.</text>
</comment>
<evidence type="ECO:0000259" key="5">
    <source>
        <dbReference type="Pfam" id="PF07992"/>
    </source>
</evidence>
<evidence type="ECO:0000256" key="1">
    <source>
        <dbReference type="ARBA" id="ARBA00001974"/>
    </source>
</evidence>
<dbReference type="PRINTS" id="PR00368">
    <property type="entry name" value="FADPNR"/>
</dbReference>
<dbReference type="RefSeq" id="WP_184525589.1">
    <property type="nucleotide sequence ID" value="NZ_JACHGK010000006.1"/>
</dbReference>
<dbReference type="InterPro" id="IPR036188">
    <property type="entry name" value="FAD/NAD-bd_sf"/>
</dbReference>
<evidence type="ECO:0000313" key="7">
    <source>
        <dbReference type="Proteomes" id="UP000531594"/>
    </source>
</evidence>
<evidence type="ECO:0000256" key="2">
    <source>
        <dbReference type="ARBA" id="ARBA00011738"/>
    </source>
</evidence>
<dbReference type="InterPro" id="IPR023753">
    <property type="entry name" value="FAD/NAD-binding_dom"/>
</dbReference>
<feature type="domain" description="FAD/NAD(P)-binding" evidence="5">
    <location>
        <begin position="3"/>
        <end position="284"/>
    </location>
</feature>
<dbReference type="Gene3D" id="3.50.50.60">
    <property type="entry name" value="FAD/NAD(P)-binding domain"/>
    <property type="match status" value="2"/>
</dbReference>
<comment type="caution">
    <text evidence="6">The sequence shown here is derived from an EMBL/GenBank/DDBJ whole genome shotgun (WGS) entry which is preliminary data.</text>
</comment>
<accession>A0A7X0HRB0</accession>
<evidence type="ECO:0000256" key="4">
    <source>
        <dbReference type="ARBA" id="ARBA00023002"/>
    </source>
</evidence>
<comment type="cofactor">
    <cofactor evidence="1">
        <name>FAD</name>
        <dbReference type="ChEBI" id="CHEBI:57692"/>
    </cofactor>
</comment>
<organism evidence="6 7">
    <name type="scientific">Bacillus benzoevorans</name>
    <dbReference type="NCBI Taxonomy" id="1456"/>
    <lineage>
        <taxon>Bacteria</taxon>
        <taxon>Bacillati</taxon>
        <taxon>Bacillota</taxon>
        <taxon>Bacilli</taxon>
        <taxon>Bacillales</taxon>
        <taxon>Bacillaceae</taxon>
        <taxon>Bacillus</taxon>
    </lineage>
</organism>
<dbReference type="PANTHER" id="PTHR48105">
    <property type="entry name" value="THIOREDOXIN REDUCTASE 1-RELATED-RELATED"/>
    <property type="match status" value="1"/>
</dbReference>
<dbReference type="EMBL" id="JACHGK010000006">
    <property type="protein sequence ID" value="MBB6445500.1"/>
    <property type="molecule type" value="Genomic_DNA"/>
</dbReference>
<keyword evidence="3" id="KW-0285">Flavoprotein</keyword>
<reference evidence="6 7" key="1">
    <citation type="submission" date="2020-08" db="EMBL/GenBank/DDBJ databases">
        <title>Genomic Encyclopedia of Type Strains, Phase IV (KMG-IV): sequencing the most valuable type-strain genomes for metagenomic binning, comparative biology and taxonomic classification.</title>
        <authorList>
            <person name="Goeker M."/>
        </authorList>
    </citation>
    <scope>NUCLEOTIDE SEQUENCE [LARGE SCALE GENOMIC DNA]</scope>
    <source>
        <strain evidence="6 7">DSM 5391</strain>
    </source>
</reference>